<comment type="subcellular location">
    <subcellularLocation>
        <location evidence="1">Cell membrane</location>
        <topology evidence="1">Multi-pass membrane protein</topology>
    </subcellularLocation>
</comment>
<dbReference type="InterPro" id="IPR037185">
    <property type="entry name" value="EmrE-like"/>
</dbReference>
<evidence type="ECO:0000313" key="9">
    <source>
        <dbReference type="Proteomes" id="UP000676386"/>
    </source>
</evidence>
<feature type="transmembrane region" description="Helical" evidence="6">
    <location>
        <begin position="154"/>
        <end position="174"/>
    </location>
</feature>
<sequence length="302" mass="32600">MQRIILTARSKGFISIIFVMLIWGSSFSVTKTVVHEVSPYIFATLRHIIASAILLPFYLYRRSTVKQRLPYGQLTLMGLLGITVYYGFFNFAMTYISASTGALIEGLIPVAIAIPAAIFLKEPLNTKSIAGILLCVTGVILVGFVGSAKSGGHQLAGSMLMLLAVCCWSGYTLLSRSLKERDTLLATAVSTFIGTAFLLPIAAVDIYRHGMPVVSSQAWAGIAYLGAFASALAYFLYNRALESLPAAQVGNFLNLNPVIGAVIAMIFLKDTFTCWQIAGGMLVLAGIWLSSKRIQPQRLPAS</sequence>
<feature type="transmembrane region" description="Helical" evidence="6">
    <location>
        <begin position="40"/>
        <end position="59"/>
    </location>
</feature>
<evidence type="ECO:0000256" key="2">
    <source>
        <dbReference type="ARBA" id="ARBA00022475"/>
    </source>
</evidence>
<gene>
    <name evidence="8" type="ORF">KE626_09355</name>
</gene>
<dbReference type="Gene3D" id="1.10.3730.20">
    <property type="match status" value="2"/>
</dbReference>
<dbReference type="InterPro" id="IPR000620">
    <property type="entry name" value="EamA_dom"/>
</dbReference>
<dbReference type="EMBL" id="JAGTXB010000003">
    <property type="protein sequence ID" value="MBS0027512.1"/>
    <property type="molecule type" value="Genomic_DNA"/>
</dbReference>
<reference evidence="8 9" key="1">
    <citation type="submission" date="2021-04" db="EMBL/GenBank/DDBJ databases">
        <title>Chitinophaga sp. nov., isolated from the rhizosphere soil.</title>
        <authorList>
            <person name="He S."/>
        </authorList>
    </citation>
    <scope>NUCLEOTIDE SEQUENCE [LARGE SCALE GENOMIC DNA]</scope>
    <source>
        <strain evidence="8 9">2R12</strain>
    </source>
</reference>
<evidence type="ECO:0000256" key="5">
    <source>
        <dbReference type="ARBA" id="ARBA00023136"/>
    </source>
</evidence>
<feature type="transmembrane region" description="Helical" evidence="6">
    <location>
        <begin position="249"/>
        <end position="268"/>
    </location>
</feature>
<evidence type="ECO:0000256" key="1">
    <source>
        <dbReference type="ARBA" id="ARBA00004651"/>
    </source>
</evidence>
<accession>A0ABS5IYW9</accession>
<comment type="caution">
    <text evidence="8">The sequence shown here is derived from an EMBL/GenBank/DDBJ whole genome shotgun (WGS) entry which is preliminary data.</text>
</comment>
<keyword evidence="4 6" id="KW-1133">Transmembrane helix</keyword>
<evidence type="ECO:0000256" key="3">
    <source>
        <dbReference type="ARBA" id="ARBA00022692"/>
    </source>
</evidence>
<feature type="domain" description="EamA" evidence="7">
    <location>
        <begin position="11"/>
        <end position="143"/>
    </location>
</feature>
<feature type="transmembrane region" description="Helical" evidence="6">
    <location>
        <begin position="216"/>
        <end position="237"/>
    </location>
</feature>
<evidence type="ECO:0000256" key="6">
    <source>
        <dbReference type="SAM" id="Phobius"/>
    </source>
</evidence>
<name>A0ABS5IYW9_9BACT</name>
<feature type="transmembrane region" description="Helical" evidence="6">
    <location>
        <begin position="12"/>
        <end position="34"/>
    </location>
</feature>
<evidence type="ECO:0000259" key="7">
    <source>
        <dbReference type="Pfam" id="PF00892"/>
    </source>
</evidence>
<feature type="transmembrane region" description="Helical" evidence="6">
    <location>
        <begin position="183"/>
        <end position="204"/>
    </location>
</feature>
<feature type="transmembrane region" description="Helical" evidence="6">
    <location>
        <begin position="274"/>
        <end position="291"/>
    </location>
</feature>
<dbReference type="RefSeq" id="WP_211972602.1">
    <property type="nucleotide sequence ID" value="NZ_CBFHAM010000006.1"/>
</dbReference>
<feature type="transmembrane region" description="Helical" evidence="6">
    <location>
        <begin position="95"/>
        <end position="120"/>
    </location>
</feature>
<feature type="transmembrane region" description="Helical" evidence="6">
    <location>
        <begin position="71"/>
        <end position="89"/>
    </location>
</feature>
<keyword evidence="2" id="KW-1003">Cell membrane</keyword>
<organism evidence="8 9">
    <name type="scientific">Chitinophaga hostae</name>
    <dbReference type="NCBI Taxonomy" id="2831022"/>
    <lineage>
        <taxon>Bacteria</taxon>
        <taxon>Pseudomonadati</taxon>
        <taxon>Bacteroidota</taxon>
        <taxon>Chitinophagia</taxon>
        <taxon>Chitinophagales</taxon>
        <taxon>Chitinophagaceae</taxon>
        <taxon>Chitinophaga</taxon>
    </lineage>
</organism>
<proteinExistence type="predicted"/>
<dbReference type="PANTHER" id="PTHR32322">
    <property type="entry name" value="INNER MEMBRANE TRANSPORTER"/>
    <property type="match status" value="1"/>
</dbReference>
<keyword evidence="9" id="KW-1185">Reference proteome</keyword>
<dbReference type="Pfam" id="PF00892">
    <property type="entry name" value="EamA"/>
    <property type="match status" value="2"/>
</dbReference>
<feature type="domain" description="EamA" evidence="7">
    <location>
        <begin position="156"/>
        <end position="291"/>
    </location>
</feature>
<evidence type="ECO:0000313" key="8">
    <source>
        <dbReference type="EMBL" id="MBS0027512.1"/>
    </source>
</evidence>
<dbReference type="SUPFAM" id="SSF103481">
    <property type="entry name" value="Multidrug resistance efflux transporter EmrE"/>
    <property type="match status" value="2"/>
</dbReference>
<keyword evidence="5 6" id="KW-0472">Membrane</keyword>
<dbReference type="PANTHER" id="PTHR32322:SF18">
    <property type="entry name" value="S-ADENOSYLMETHIONINE_S-ADENOSYLHOMOCYSTEINE TRANSPORTER"/>
    <property type="match status" value="1"/>
</dbReference>
<feature type="transmembrane region" description="Helical" evidence="6">
    <location>
        <begin position="129"/>
        <end position="148"/>
    </location>
</feature>
<keyword evidence="3 6" id="KW-0812">Transmembrane</keyword>
<dbReference type="Proteomes" id="UP000676386">
    <property type="component" value="Unassembled WGS sequence"/>
</dbReference>
<protein>
    <submittedName>
        <fullName evidence="8">EamA family transporter</fullName>
    </submittedName>
</protein>
<evidence type="ECO:0000256" key="4">
    <source>
        <dbReference type="ARBA" id="ARBA00022989"/>
    </source>
</evidence>
<dbReference type="InterPro" id="IPR050638">
    <property type="entry name" value="AA-Vitamin_Transporters"/>
</dbReference>